<keyword evidence="3" id="KW-1185">Reference proteome</keyword>
<evidence type="ECO:0000313" key="2">
    <source>
        <dbReference type="EMBL" id="ORX71184.1"/>
    </source>
</evidence>
<feature type="region of interest" description="Disordered" evidence="1">
    <location>
        <begin position="77"/>
        <end position="129"/>
    </location>
</feature>
<feature type="region of interest" description="Disordered" evidence="1">
    <location>
        <begin position="1"/>
        <end position="54"/>
    </location>
</feature>
<dbReference type="RefSeq" id="XP_040744699.1">
    <property type="nucleotide sequence ID" value="XM_040883208.1"/>
</dbReference>
<reference evidence="2 3" key="1">
    <citation type="submission" date="2016-07" db="EMBL/GenBank/DDBJ databases">
        <title>Pervasive Adenine N6-methylation of Active Genes in Fungi.</title>
        <authorList>
            <consortium name="DOE Joint Genome Institute"/>
            <person name="Mondo S.J."/>
            <person name="Dannebaum R.O."/>
            <person name="Kuo R.C."/>
            <person name="Labutti K."/>
            <person name="Haridas S."/>
            <person name="Kuo A."/>
            <person name="Salamov A."/>
            <person name="Ahrendt S.R."/>
            <person name="Lipzen A."/>
            <person name="Sullivan W."/>
            <person name="Andreopoulos W.B."/>
            <person name="Clum A."/>
            <person name="Lindquist E."/>
            <person name="Daum C."/>
            <person name="Ramamoorthy G.K."/>
            <person name="Gryganskyi A."/>
            <person name="Culley D."/>
            <person name="Magnuson J.K."/>
            <person name="James T.Y."/>
            <person name="O'Malley M.A."/>
            <person name="Stajich J.E."/>
            <person name="Spatafora J.W."/>
            <person name="Visel A."/>
            <person name="Grigoriev I.V."/>
        </authorList>
    </citation>
    <scope>NUCLEOTIDE SEQUENCE [LARGE SCALE GENOMIC DNA]</scope>
    <source>
        <strain evidence="2 3">ATCC 12442</strain>
    </source>
</reference>
<sequence>MNVIDLTFEDEGDSTATHSAGAETHDLTREPSEPPVDLHTSDRRPVRGLKRKRQSNAVEVISLDDSQSQLECVVELTDSPVHVPDSPAPTGDAPERMQHTPTKLRRAKRPRPDTAATVGLPQPQSHQPARTITPRLQSVYMTHTSTTSPGFAPYSASPSQIRPRSPQPPVSLQPYSNSTSRTASRPHTTLPQLAIFQQPVTINT</sequence>
<comment type="caution">
    <text evidence="2">The sequence shown here is derived from an EMBL/GenBank/DDBJ whole genome shotgun (WGS) entry which is preliminary data.</text>
</comment>
<organism evidence="2 3">
    <name type="scientific">Linderina pennispora</name>
    <dbReference type="NCBI Taxonomy" id="61395"/>
    <lineage>
        <taxon>Eukaryota</taxon>
        <taxon>Fungi</taxon>
        <taxon>Fungi incertae sedis</taxon>
        <taxon>Zoopagomycota</taxon>
        <taxon>Kickxellomycotina</taxon>
        <taxon>Kickxellomycetes</taxon>
        <taxon>Kickxellales</taxon>
        <taxon>Kickxellaceae</taxon>
        <taxon>Linderina</taxon>
    </lineage>
</organism>
<gene>
    <name evidence="2" type="ORF">DL89DRAFT_121242</name>
</gene>
<dbReference type="GeneID" id="63799856"/>
<feature type="compositionally biased region" description="Low complexity" evidence="1">
    <location>
        <begin position="155"/>
        <end position="164"/>
    </location>
</feature>
<feature type="compositionally biased region" description="Polar residues" evidence="1">
    <location>
        <begin position="173"/>
        <end position="191"/>
    </location>
</feature>
<feature type="compositionally biased region" description="Basic and acidic residues" evidence="1">
    <location>
        <begin position="23"/>
        <end position="32"/>
    </location>
</feature>
<evidence type="ECO:0000256" key="1">
    <source>
        <dbReference type="SAM" id="MobiDB-lite"/>
    </source>
</evidence>
<name>A0A1Y1WDE7_9FUNG</name>
<dbReference type="Proteomes" id="UP000193922">
    <property type="component" value="Unassembled WGS sequence"/>
</dbReference>
<evidence type="ECO:0000313" key="3">
    <source>
        <dbReference type="Proteomes" id="UP000193922"/>
    </source>
</evidence>
<feature type="region of interest" description="Disordered" evidence="1">
    <location>
        <begin position="143"/>
        <end position="192"/>
    </location>
</feature>
<dbReference type="AlphaFoldDB" id="A0A1Y1WDE7"/>
<protein>
    <submittedName>
        <fullName evidence="2">Uncharacterized protein</fullName>
    </submittedName>
</protein>
<accession>A0A1Y1WDE7</accession>
<proteinExistence type="predicted"/>
<dbReference type="EMBL" id="MCFD01000004">
    <property type="protein sequence ID" value="ORX71184.1"/>
    <property type="molecule type" value="Genomic_DNA"/>
</dbReference>